<evidence type="ECO:0000313" key="1">
    <source>
        <dbReference type="EMBL" id="AWG44711.1"/>
    </source>
</evidence>
<dbReference type="AlphaFoldDB" id="A0A1X7GMM8"/>
<dbReference type="EMBL" id="CP015325">
    <property type="protein sequence ID" value="AWG44711.1"/>
    <property type="molecule type" value="Genomic_DNA"/>
</dbReference>
<dbReference type="Pfam" id="PF00581">
    <property type="entry name" value="Rhodanese"/>
    <property type="match status" value="1"/>
</dbReference>
<dbReference type="Gene3D" id="3.40.250.10">
    <property type="entry name" value="Rhodanese-like domain"/>
    <property type="match status" value="1"/>
</dbReference>
<dbReference type="InterPro" id="IPR001763">
    <property type="entry name" value="Rhodanese-like_dom"/>
</dbReference>
<organism evidence="1 2">
    <name type="scientific">Priestia filamentosa</name>
    <dbReference type="NCBI Taxonomy" id="1402861"/>
    <lineage>
        <taxon>Bacteria</taxon>
        <taxon>Bacillati</taxon>
        <taxon>Bacillota</taxon>
        <taxon>Bacilli</taxon>
        <taxon>Bacillales</taxon>
        <taxon>Bacillaceae</taxon>
        <taxon>Priestia</taxon>
    </lineage>
</organism>
<dbReference type="PROSITE" id="PS50206">
    <property type="entry name" value="RHODANESE_3"/>
    <property type="match status" value="1"/>
</dbReference>
<dbReference type="CDD" id="cd00158">
    <property type="entry name" value="RHOD"/>
    <property type="match status" value="1"/>
</dbReference>
<proteinExistence type="predicted"/>
<evidence type="ECO:0000313" key="2">
    <source>
        <dbReference type="Proteomes" id="UP000036202"/>
    </source>
</evidence>
<dbReference type="InterPro" id="IPR036873">
    <property type="entry name" value="Rhodanese-like_dom_sf"/>
</dbReference>
<keyword evidence="2" id="KW-1185">Reference proteome</keyword>
<keyword evidence="1" id="KW-0614">Plasmid</keyword>
<dbReference type="PANTHER" id="PTHR43031">
    <property type="entry name" value="FAD-DEPENDENT OXIDOREDUCTASE"/>
    <property type="match status" value="1"/>
</dbReference>
<keyword evidence="1" id="KW-0808">Transferase</keyword>
<dbReference type="SMART" id="SM00450">
    <property type="entry name" value="RHOD"/>
    <property type="match status" value="1"/>
</dbReference>
<name>A0A1X7GMM8_9BACI</name>
<sequence>MDSSTIINILLFLFVGWFLIQRFLPPKGINQITTLDLKSELKKKGKQFIDVRTPHEFGARHIKGFQNIPLSELPNQSHQLSKNQEVLVICQSGMRSMKASKILKKQGFKHVTNIKGGMNAWH</sequence>
<accession>A0A1X7GMM8</accession>
<dbReference type="Proteomes" id="UP000036202">
    <property type="component" value="Plasmid pbeh3"/>
</dbReference>
<dbReference type="OrthoDB" id="9800872at2"/>
<geneLocation type="plasmid" evidence="2">
    <name>pbeh3</name>
</geneLocation>
<dbReference type="KEGG" id="beo:BEH_25465"/>
<dbReference type="PANTHER" id="PTHR43031:SF17">
    <property type="entry name" value="SULFURTRANSFERASE YTWF-RELATED"/>
    <property type="match status" value="1"/>
</dbReference>
<dbReference type="GeneID" id="93704161"/>
<dbReference type="GO" id="GO:0016740">
    <property type="term" value="F:transferase activity"/>
    <property type="evidence" value="ECO:0007669"/>
    <property type="project" value="UniProtKB-KW"/>
</dbReference>
<accession>A0A2S1M026</accession>
<dbReference type="SUPFAM" id="SSF52821">
    <property type="entry name" value="Rhodanese/Cell cycle control phosphatase"/>
    <property type="match status" value="1"/>
</dbReference>
<dbReference type="InterPro" id="IPR050229">
    <property type="entry name" value="GlpE_sulfurtransferase"/>
</dbReference>
<reference evidence="1 2" key="1">
    <citation type="journal article" date="2015" name="PLoS ONE">
        <title>Genome Sequence of Bacillus endophyticus and Analysis of Its Companion Mechanism in the Ketogulonigenium vulgare-Bacillus Strain Consortium.</title>
        <authorList>
            <person name="Jia N."/>
            <person name="Du J."/>
            <person name="Ding M.Z."/>
            <person name="Gao F."/>
            <person name="Yuan Y.J."/>
        </authorList>
    </citation>
    <scope>NUCLEOTIDE SEQUENCE [LARGE SCALE GENOMIC DNA]</scope>
    <source>
        <strain evidence="1 2">Hbe603</strain>
        <plasmid evidence="2">pbeh3</plasmid>
    </source>
</reference>
<dbReference type="RefSeq" id="WP_046218326.1">
    <property type="nucleotide sequence ID" value="NZ_CP015325.1"/>
</dbReference>
<gene>
    <name evidence="1" type="ORF">BEH_25465</name>
</gene>
<protein>
    <submittedName>
        <fullName evidence="1">Sulfurtransferase</fullName>
    </submittedName>
</protein>